<dbReference type="SFLD" id="SFLDS00029">
    <property type="entry name" value="Radical_SAM"/>
    <property type="match status" value="1"/>
</dbReference>
<keyword evidence="5" id="KW-0479">Metal-binding</keyword>
<organism evidence="8 9">
    <name type="scientific">Dehalococcoides mccartyi</name>
    <dbReference type="NCBI Taxonomy" id="61435"/>
    <lineage>
        <taxon>Bacteria</taxon>
        <taxon>Bacillati</taxon>
        <taxon>Chloroflexota</taxon>
        <taxon>Dehalococcoidia</taxon>
        <taxon>Dehalococcoidales</taxon>
        <taxon>Dehalococcoidaceae</taxon>
        <taxon>Dehalococcoides</taxon>
    </lineage>
</organism>
<dbReference type="EMBL" id="CP011127">
    <property type="protein sequence ID" value="AMU86694.1"/>
    <property type="molecule type" value="Genomic_DNA"/>
</dbReference>
<dbReference type="SFLD" id="SFLDG01082">
    <property type="entry name" value="B12-binding_domain_containing"/>
    <property type="match status" value="1"/>
</dbReference>
<name>A0A142VA34_9CHLR</name>
<reference evidence="8 9" key="1">
    <citation type="submission" date="2015-03" db="EMBL/GenBank/DDBJ databases">
        <title>Genomic characterization of Dehalococcoides mccartyi strain 11a5, an unusal plasmid-containing chloroethene dechlorinator.</title>
        <authorList>
            <person name="Zhao S."/>
            <person name="Ding C."/>
            <person name="He J."/>
        </authorList>
    </citation>
    <scope>NUCLEOTIDE SEQUENCE [LARGE SCALE GENOMIC DNA]</scope>
    <source>
        <strain evidence="8 9">11a5</strain>
    </source>
</reference>
<keyword evidence="7" id="KW-0411">Iron-sulfur</keyword>
<evidence type="ECO:0000256" key="3">
    <source>
        <dbReference type="ARBA" id="ARBA00022679"/>
    </source>
</evidence>
<keyword evidence="2" id="KW-0004">4Fe-4S</keyword>
<dbReference type="Pfam" id="PF04055">
    <property type="entry name" value="Radical_SAM"/>
    <property type="match status" value="1"/>
</dbReference>
<dbReference type="Pfam" id="PF00919">
    <property type="entry name" value="UPF0004"/>
    <property type="match status" value="1"/>
</dbReference>
<dbReference type="Gene3D" id="3.80.30.20">
    <property type="entry name" value="tm_1862 like domain"/>
    <property type="match status" value="1"/>
</dbReference>
<dbReference type="InterPro" id="IPR058240">
    <property type="entry name" value="rSAM_sf"/>
</dbReference>
<dbReference type="SMART" id="SM00729">
    <property type="entry name" value="Elp3"/>
    <property type="match status" value="1"/>
</dbReference>
<dbReference type="OrthoDB" id="9805215at2"/>
<comment type="cofactor">
    <cofactor evidence="1">
        <name>[4Fe-4S] cluster</name>
        <dbReference type="ChEBI" id="CHEBI:49883"/>
    </cofactor>
</comment>
<dbReference type="Gene3D" id="3.40.50.12160">
    <property type="entry name" value="Methylthiotransferase, N-terminal domain"/>
    <property type="match status" value="1"/>
</dbReference>
<keyword evidence="4" id="KW-0949">S-adenosyl-L-methionine</keyword>
<proteinExistence type="predicted"/>
<dbReference type="InterPro" id="IPR013848">
    <property type="entry name" value="Methylthiotransferase_N"/>
</dbReference>
<dbReference type="RefSeq" id="WP_011309403.1">
    <property type="nucleotide sequence ID" value="NZ_CP011127.1"/>
</dbReference>
<dbReference type="AlphaFoldDB" id="A0A142VA34"/>
<accession>A0A142VA34</accession>
<dbReference type="GO" id="GO:0051539">
    <property type="term" value="F:4 iron, 4 sulfur cluster binding"/>
    <property type="evidence" value="ECO:0007669"/>
    <property type="project" value="InterPro"/>
</dbReference>
<keyword evidence="3" id="KW-0808">Transferase</keyword>
<evidence type="ECO:0000256" key="4">
    <source>
        <dbReference type="ARBA" id="ARBA00022691"/>
    </source>
</evidence>
<gene>
    <name evidence="8" type="ORF">Dm11a5_0868</name>
</gene>
<evidence type="ECO:0000256" key="1">
    <source>
        <dbReference type="ARBA" id="ARBA00001966"/>
    </source>
</evidence>
<dbReference type="InterPro" id="IPR007197">
    <property type="entry name" value="rSAM"/>
</dbReference>
<keyword evidence="6" id="KW-0408">Iron</keyword>
<dbReference type="PANTHER" id="PTHR11918:SF45">
    <property type="entry name" value="THREONYLCARBAMOYLADENOSINE TRNA METHYLTHIOTRANSFERASE"/>
    <property type="match status" value="1"/>
</dbReference>
<dbReference type="CDD" id="cd01335">
    <property type="entry name" value="Radical_SAM"/>
    <property type="match status" value="1"/>
</dbReference>
<dbReference type="Proteomes" id="UP000076394">
    <property type="component" value="Chromosome"/>
</dbReference>
<dbReference type="InterPro" id="IPR005839">
    <property type="entry name" value="Methylthiotransferase"/>
</dbReference>
<dbReference type="PATRIC" id="fig|61435.6.peg.291"/>
<dbReference type="NCBIfam" id="TIGR00089">
    <property type="entry name" value="MiaB/RimO family radical SAM methylthiotransferase"/>
    <property type="match status" value="1"/>
</dbReference>
<dbReference type="InterPro" id="IPR006638">
    <property type="entry name" value="Elp3/MiaA/NifB-like_rSAM"/>
</dbReference>
<dbReference type="PROSITE" id="PS51449">
    <property type="entry name" value="MTTASE_N"/>
    <property type="match status" value="1"/>
</dbReference>
<evidence type="ECO:0000256" key="6">
    <source>
        <dbReference type="ARBA" id="ARBA00023004"/>
    </source>
</evidence>
<dbReference type="PANTHER" id="PTHR11918">
    <property type="entry name" value="RADICAL SAM PROTEINS"/>
    <property type="match status" value="1"/>
</dbReference>
<dbReference type="SFLD" id="SFLDG01061">
    <property type="entry name" value="methylthiotransferase"/>
    <property type="match status" value="1"/>
</dbReference>
<dbReference type="PROSITE" id="PS51918">
    <property type="entry name" value="RADICAL_SAM"/>
    <property type="match status" value="1"/>
</dbReference>
<evidence type="ECO:0000313" key="9">
    <source>
        <dbReference type="Proteomes" id="UP000076394"/>
    </source>
</evidence>
<dbReference type="InterPro" id="IPR006467">
    <property type="entry name" value="MiaB-like_bact"/>
</dbReference>
<evidence type="ECO:0000256" key="2">
    <source>
        <dbReference type="ARBA" id="ARBA00022485"/>
    </source>
</evidence>
<dbReference type="GO" id="GO:0035598">
    <property type="term" value="F:tRNA (N(6)-L-threonylcarbamoyladenosine(37)-C(2))-methylthiotransferase activity"/>
    <property type="evidence" value="ECO:0007669"/>
    <property type="project" value="TreeGrafter"/>
</dbReference>
<protein>
    <submittedName>
        <fullName evidence="8">MiaB family tRNA modification protein</fullName>
    </submittedName>
</protein>
<dbReference type="OMA" id="FVPHFHI"/>
<evidence type="ECO:0000256" key="5">
    <source>
        <dbReference type="ARBA" id="ARBA00022723"/>
    </source>
</evidence>
<dbReference type="SUPFAM" id="SSF102114">
    <property type="entry name" value="Radical SAM enzymes"/>
    <property type="match status" value="1"/>
</dbReference>
<evidence type="ECO:0000313" key="8">
    <source>
        <dbReference type="EMBL" id="AMU86694.1"/>
    </source>
</evidence>
<dbReference type="InterPro" id="IPR038135">
    <property type="entry name" value="Methylthiotransferase_N_sf"/>
</dbReference>
<sequence>MFNIALDTLGCKLNQAETEAMGREFAQAGYHLVSPQDNWDIYILNTCTVTHVADRKARYQMRIARRHNPSGFICLTGCYAENGGNEISCPDANLILDNRQKTDIVNNIIRLFPLENSASALYEKGRTRSFIKIQDGCDNFCTYCIVPFVRRYKNCRGVDDIISEINLRQAEGYQEIVLTGTEIGEYTSSGFNLAGLIEAILERTRIPRLRLSSLQPNEITLPLLALWKNRRLCNHFHMALQSGSDRILGLMNRPYSLTDYTRTLEAIRRQIPDVAVTTDMIVGFPGETDEDFACSLKYVEQAGFARVHPFPYSERPGTMASQLTDKVDPVVIKTRLSGMMLAAKNASLEYRHQSRDLEKEVLWENKMKDGLWFGYTPDYIRVYGKFTEKPTNTISRVKLAKVYADGVLSSEIASQV</sequence>
<evidence type="ECO:0000256" key="7">
    <source>
        <dbReference type="ARBA" id="ARBA00023014"/>
    </source>
</evidence>
<dbReference type="NCBIfam" id="TIGR01579">
    <property type="entry name" value="MiaB-like-C"/>
    <property type="match status" value="1"/>
</dbReference>
<dbReference type="InterPro" id="IPR023404">
    <property type="entry name" value="rSAM_horseshoe"/>
</dbReference>